<evidence type="ECO:0000256" key="10">
    <source>
        <dbReference type="ARBA" id="ARBA00022801"/>
    </source>
</evidence>
<evidence type="ECO:0000256" key="12">
    <source>
        <dbReference type="ARBA" id="ARBA00023016"/>
    </source>
</evidence>
<dbReference type="InterPro" id="IPR001940">
    <property type="entry name" value="Peptidase_S1C"/>
</dbReference>
<keyword evidence="19" id="KW-1185">Reference proteome</keyword>
<evidence type="ECO:0000256" key="9">
    <source>
        <dbReference type="ARBA" id="ARBA00022764"/>
    </source>
</evidence>
<name>A0A366FUT1_9HYPH</name>
<comment type="similarity">
    <text evidence="3">Belongs to the peptidase S1C family.</text>
</comment>
<evidence type="ECO:0000256" key="4">
    <source>
        <dbReference type="ARBA" id="ARBA00013035"/>
    </source>
</evidence>
<dbReference type="InterPro" id="IPR009003">
    <property type="entry name" value="Peptidase_S1_PA"/>
</dbReference>
<dbReference type="NCBIfam" id="TIGR02037">
    <property type="entry name" value="degP_htrA_DO"/>
    <property type="match status" value="1"/>
</dbReference>
<evidence type="ECO:0000256" key="11">
    <source>
        <dbReference type="ARBA" id="ARBA00022825"/>
    </source>
</evidence>
<feature type="active site" description="Charge relay system" evidence="14">
    <location>
        <position position="152"/>
    </location>
</feature>
<dbReference type="Pfam" id="PF13365">
    <property type="entry name" value="Trypsin_2"/>
    <property type="match status" value="1"/>
</dbReference>
<feature type="active site" description="Charge relay system" evidence="14">
    <location>
        <position position="226"/>
    </location>
</feature>
<evidence type="ECO:0000256" key="8">
    <source>
        <dbReference type="ARBA" id="ARBA00022737"/>
    </source>
</evidence>
<evidence type="ECO:0000256" key="2">
    <source>
        <dbReference type="ARBA" id="ARBA00004418"/>
    </source>
</evidence>
<keyword evidence="7 16" id="KW-0732">Signal</keyword>
<evidence type="ECO:0000256" key="5">
    <source>
        <dbReference type="ARBA" id="ARBA00013958"/>
    </source>
</evidence>
<feature type="chain" id="PRO_5039167601" description="Probable periplasmic serine endoprotease DegP-like" evidence="16">
    <location>
        <begin position="37"/>
        <end position="494"/>
    </location>
</feature>
<keyword evidence="6 18" id="KW-0645">Protease</keyword>
<dbReference type="Gene3D" id="2.30.42.10">
    <property type="match status" value="2"/>
</dbReference>
<dbReference type="GO" id="GO:0006508">
    <property type="term" value="P:proteolysis"/>
    <property type="evidence" value="ECO:0007669"/>
    <property type="project" value="UniProtKB-KW"/>
</dbReference>
<dbReference type="GO" id="GO:0004252">
    <property type="term" value="F:serine-type endopeptidase activity"/>
    <property type="evidence" value="ECO:0007669"/>
    <property type="project" value="InterPro"/>
</dbReference>
<dbReference type="CDD" id="cd10839">
    <property type="entry name" value="cpPDZ1_DegP-like"/>
    <property type="match status" value="1"/>
</dbReference>
<sequence length="494" mass="51322">MTHPARSLTPPRPLGPALAAALAAVLIGAPPGAAVAQTRPNNLADLVDQVADAVVNISATQTIEEKGGGAMPNLPKGTPFDEMFEEFFKNHGVNPRPRAQKAQSLGSGFVVDPSGIVITNNHVVGDANDIVVIFNDGRKLKAKVIGKDSKVDVAVLKVESDKPLKTVKFGDSDKARVGDGVMAVGNPFGLGETVTAGIVSARNRNIDSGPYDDFLQTDASINKGNSGGPLFNLQGEVIGINTAILSPSGGSIGIGFATPSATVQPVIAQLEQFHETRRGWLGVRIQPVDDTIAESLNLGTARGALVAGVDDQGPAKPAGLKAGDVIVRFDGKEIKESRDLPRIVAGEPVGKAVDVVVVRNGQEVTKSVTLGRLEDGEKTAEAASAEDPTAETNVVQKALGMEFSGITDDVRKSFKIKESVKGVVVTSVEQGSPAAERGLRPGDVIEEVNHQAVEKPADLTKALADAKKDGGKKPALLLVANGEGMARFVAVPVE</sequence>
<keyword evidence="12" id="KW-0346">Stress response</keyword>
<dbReference type="FunFam" id="2.40.10.120:FF:000007">
    <property type="entry name" value="Periplasmic serine endoprotease DegP-like"/>
    <property type="match status" value="1"/>
</dbReference>
<comment type="subcellular location">
    <subcellularLocation>
        <location evidence="2">Periplasm</location>
    </subcellularLocation>
</comment>
<evidence type="ECO:0000256" key="7">
    <source>
        <dbReference type="ARBA" id="ARBA00022729"/>
    </source>
</evidence>
<dbReference type="Pfam" id="PF13180">
    <property type="entry name" value="PDZ_2"/>
    <property type="match status" value="2"/>
</dbReference>
<dbReference type="PROSITE" id="PS50106">
    <property type="entry name" value="PDZ"/>
    <property type="match status" value="2"/>
</dbReference>
<evidence type="ECO:0000313" key="19">
    <source>
        <dbReference type="Proteomes" id="UP000253529"/>
    </source>
</evidence>
<keyword evidence="11" id="KW-0720">Serine protease</keyword>
<evidence type="ECO:0000256" key="1">
    <source>
        <dbReference type="ARBA" id="ARBA00001772"/>
    </source>
</evidence>
<dbReference type="Proteomes" id="UP000253529">
    <property type="component" value="Unassembled WGS sequence"/>
</dbReference>
<feature type="active site" description="Charge relay system" evidence="14">
    <location>
        <position position="122"/>
    </location>
</feature>
<dbReference type="SMART" id="SM00228">
    <property type="entry name" value="PDZ"/>
    <property type="match status" value="2"/>
</dbReference>
<dbReference type="Gene3D" id="2.40.10.120">
    <property type="match status" value="1"/>
</dbReference>
<reference evidence="18 19" key="1">
    <citation type="submission" date="2018-06" db="EMBL/GenBank/DDBJ databases">
        <title>Genomic Encyclopedia of Type Strains, Phase IV (KMG-IV): sequencing the most valuable type-strain genomes for metagenomic binning, comparative biology and taxonomic classification.</title>
        <authorList>
            <person name="Goeker M."/>
        </authorList>
    </citation>
    <scope>NUCLEOTIDE SEQUENCE [LARGE SCALE GENOMIC DNA]</scope>
    <source>
        <strain evidence="18 19">DSM 24875</strain>
    </source>
</reference>
<dbReference type="PANTHER" id="PTHR22939">
    <property type="entry name" value="SERINE PROTEASE FAMILY S1C HTRA-RELATED"/>
    <property type="match status" value="1"/>
</dbReference>
<evidence type="ECO:0000259" key="17">
    <source>
        <dbReference type="PROSITE" id="PS50106"/>
    </source>
</evidence>
<evidence type="ECO:0000256" key="6">
    <source>
        <dbReference type="ARBA" id="ARBA00022670"/>
    </source>
</evidence>
<dbReference type="EMBL" id="QNRK01000001">
    <property type="protein sequence ID" value="RBP18261.1"/>
    <property type="molecule type" value="Genomic_DNA"/>
</dbReference>
<dbReference type="SUPFAM" id="SSF50494">
    <property type="entry name" value="Trypsin-like serine proteases"/>
    <property type="match status" value="1"/>
</dbReference>
<dbReference type="RefSeq" id="WP_113887319.1">
    <property type="nucleotide sequence ID" value="NZ_QNRK01000001.1"/>
</dbReference>
<accession>A0A366FUT1</accession>
<feature type="binding site" evidence="15">
    <location>
        <position position="152"/>
    </location>
    <ligand>
        <name>substrate</name>
    </ligand>
</feature>
<dbReference type="OrthoDB" id="9758917at2"/>
<feature type="binding site" evidence="15">
    <location>
        <position position="122"/>
    </location>
    <ligand>
        <name>substrate</name>
    </ligand>
</feature>
<evidence type="ECO:0000313" key="18">
    <source>
        <dbReference type="EMBL" id="RBP18261.1"/>
    </source>
</evidence>
<dbReference type="InterPro" id="IPR001478">
    <property type="entry name" value="PDZ"/>
</dbReference>
<feature type="signal peptide" evidence="16">
    <location>
        <begin position="1"/>
        <end position="36"/>
    </location>
</feature>
<protein>
    <recommendedName>
        <fullName evidence="5">Probable periplasmic serine endoprotease DegP-like</fullName>
        <ecNumber evidence="4">3.4.21.107</ecNumber>
    </recommendedName>
    <alternativeName>
        <fullName evidence="13">Protease Do</fullName>
    </alternativeName>
</protein>
<evidence type="ECO:0000256" key="13">
    <source>
        <dbReference type="ARBA" id="ARBA00032850"/>
    </source>
</evidence>
<dbReference type="PANTHER" id="PTHR22939:SF130">
    <property type="entry name" value="PERIPLASMIC SERINE ENDOPROTEASE DEGP-LIKE-RELATED"/>
    <property type="match status" value="1"/>
</dbReference>
<dbReference type="SUPFAM" id="SSF50156">
    <property type="entry name" value="PDZ domain-like"/>
    <property type="match status" value="2"/>
</dbReference>
<evidence type="ECO:0000256" key="15">
    <source>
        <dbReference type="PIRSR" id="PIRSR611782-2"/>
    </source>
</evidence>
<dbReference type="AlphaFoldDB" id="A0A366FUT1"/>
<gene>
    <name evidence="18" type="ORF">DFR50_101205</name>
</gene>
<dbReference type="PRINTS" id="PR00834">
    <property type="entry name" value="PROTEASES2C"/>
</dbReference>
<dbReference type="GO" id="GO:0042597">
    <property type="term" value="C:periplasmic space"/>
    <property type="evidence" value="ECO:0007669"/>
    <property type="project" value="UniProtKB-SubCell"/>
</dbReference>
<dbReference type="InterPro" id="IPR011782">
    <property type="entry name" value="Pept_S1C_Do"/>
</dbReference>
<organism evidence="18 19">
    <name type="scientific">Roseiarcus fermentans</name>
    <dbReference type="NCBI Taxonomy" id="1473586"/>
    <lineage>
        <taxon>Bacteria</taxon>
        <taxon>Pseudomonadati</taxon>
        <taxon>Pseudomonadota</taxon>
        <taxon>Alphaproteobacteria</taxon>
        <taxon>Hyphomicrobiales</taxon>
        <taxon>Roseiarcaceae</taxon>
        <taxon>Roseiarcus</taxon>
    </lineage>
</organism>
<comment type="catalytic activity">
    <reaction evidence="1">
        <text>Acts on substrates that are at least partially unfolded. The cleavage site P1 residue is normally between a pair of hydrophobic residues, such as Val-|-Val.</text>
        <dbReference type="EC" id="3.4.21.107"/>
    </reaction>
</comment>
<evidence type="ECO:0000256" key="3">
    <source>
        <dbReference type="ARBA" id="ARBA00010541"/>
    </source>
</evidence>
<comment type="caution">
    <text evidence="18">The sequence shown here is derived from an EMBL/GenBank/DDBJ whole genome shotgun (WGS) entry which is preliminary data.</text>
</comment>
<feature type="domain" description="PDZ" evidence="17">
    <location>
        <begin position="367"/>
        <end position="454"/>
    </location>
</feature>
<keyword evidence="8" id="KW-0677">Repeat</keyword>
<dbReference type="InterPro" id="IPR036034">
    <property type="entry name" value="PDZ_sf"/>
</dbReference>
<keyword evidence="10" id="KW-0378">Hydrolase</keyword>
<feature type="binding site" evidence="15">
    <location>
        <begin position="224"/>
        <end position="226"/>
    </location>
    <ligand>
        <name>substrate</name>
    </ligand>
</feature>
<keyword evidence="9" id="KW-0574">Periplasm</keyword>
<proteinExistence type="inferred from homology"/>
<evidence type="ECO:0000256" key="16">
    <source>
        <dbReference type="SAM" id="SignalP"/>
    </source>
</evidence>
<dbReference type="EC" id="3.4.21.107" evidence="4"/>
<evidence type="ECO:0000256" key="14">
    <source>
        <dbReference type="PIRSR" id="PIRSR611782-1"/>
    </source>
</evidence>
<feature type="domain" description="PDZ" evidence="17">
    <location>
        <begin position="270"/>
        <end position="361"/>
    </location>
</feature>